<keyword evidence="7" id="KW-1185">Reference proteome</keyword>
<dbReference type="PROSITE" id="PS50110">
    <property type="entry name" value="RESPONSE_REGULATORY"/>
    <property type="match status" value="1"/>
</dbReference>
<dbReference type="Gene3D" id="3.30.70.270">
    <property type="match status" value="1"/>
</dbReference>
<dbReference type="EMBL" id="AP027272">
    <property type="protein sequence ID" value="BDX04566.1"/>
    <property type="molecule type" value="Genomic_DNA"/>
</dbReference>
<organism evidence="6 7">
    <name type="scientific">Planctobacterium marinum</name>
    <dbReference type="NCBI Taxonomy" id="1631968"/>
    <lineage>
        <taxon>Bacteria</taxon>
        <taxon>Pseudomonadati</taxon>
        <taxon>Pseudomonadota</taxon>
        <taxon>Gammaproteobacteria</taxon>
        <taxon>Alteromonadales</taxon>
        <taxon>Alteromonadaceae</taxon>
        <taxon>Planctobacterium</taxon>
    </lineage>
</organism>
<dbReference type="InterPro" id="IPR043128">
    <property type="entry name" value="Rev_trsase/Diguanyl_cyclase"/>
</dbReference>
<dbReference type="PANTHER" id="PTHR45138">
    <property type="entry name" value="REGULATORY COMPONENTS OF SENSORY TRANSDUCTION SYSTEM"/>
    <property type="match status" value="1"/>
</dbReference>
<name>A0AA48HDZ2_9ALTE</name>
<dbReference type="GO" id="GO:0005886">
    <property type="term" value="C:plasma membrane"/>
    <property type="evidence" value="ECO:0007669"/>
    <property type="project" value="TreeGrafter"/>
</dbReference>
<dbReference type="InterPro" id="IPR029787">
    <property type="entry name" value="Nucleotide_cyclase"/>
</dbReference>
<evidence type="ECO:0000256" key="2">
    <source>
        <dbReference type="ARBA" id="ARBA00034247"/>
    </source>
</evidence>
<dbReference type="GO" id="GO:0000160">
    <property type="term" value="P:phosphorelay signal transduction system"/>
    <property type="evidence" value="ECO:0007669"/>
    <property type="project" value="InterPro"/>
</dbReference>
<dbReference type="InterPro" id="IPR000160">
    <property type="entry name" value="GGDEF_dom"/>
</dbReference>
<evidence type="ECO:0000259" key="4">
    <source>
        <dbReference type="PROSITE" id="PS50110"/>
    </source>
</evidence>
<dbReference type="SUPFAM" id="SSF55073">
    <property type="entry name" value="Nucleotide cyclase"/>
    <property type="match status" value="1"/>
</dbReference>
<dbReference type="GO" id="GO:1902201">
    <property type="term" value="P:negative regulation of bacterial-type flagellum-dependent cell motility"/>
    <property type="evidence" value="ECO:0007669"/>
    <property type="project" value="TreeGrafter"/>
</dbReference>
<dbReference type="InterPro" id="IPR011006">
    <property type="entry name" value="CheY-like_superfamily"/>
</dbReference>
<reference evidence="6" key="1">
    <citation type="submission" date="2023-01" db="EMBL/GenBank/DDBJ databases">
        <title>Complete genome sequence of Planctobacterium marinum strain Dej080120_11.</title>
        <authorList>
            <person name="Ueki S."/>
            <person name="Maruyama F."/>
        </authorList>
    </citation>
    <scope>NUCLEOTIDE SEQUENCE</scope>
    <source>
        <strain evidence="6">Dej080120_11</strain>
    </source>
</reference>
<feature type="domain" description="GGDEF" evidence="5">
    <location>
        <begin position="165"/>
        <end position="301"/>
    </location>
</feature>
<dbReference type="PANTHER" id="PTHR45138:SF9">
    <property type="entry name" value="DIGUANYLATE CYCLASE DGCM-RELATED"/>
    <property type="match status" value="1"/>
</dbReference>
<dbReference type="CDD" id="cd01949">
    <property type="entry name" value="GGDEF"/>
    <property type="match status" value="1"/>
</dbReference>
<proteinExistence type="predicted"/>
<dbReference type="NCBIfam" id="TIGR00254">
    <property type="entry name" value="GGDEF"/>
    <property type="match status" value="1"/>
</dbReference>
<dbReference type="EC" id="2.7.7.65" evidence="1"/>
<sequence length="302" mass="33368">MFPEKSKILIVDDEKSNLRLLSELIAKEADIMLAKSGQQALEKANKAQPDVILLDVVMPDMDGFEVLQKLKNNPATRLIPVIFITGLTDVKFEEKGLALGASDYIIKPIHEQLVKARIKLHLQLVKQRNLLEKVALVDPLTDLPNRKRYEEVANLEWRAAVRHSSWFSLALFNVDGFKSFNEKFGYAAGDEALSKIALALSSQLQRSRDFIARFSGQEFVILLPGSDPEGAITPIEKCKSALGSLQIPSAIAGSDYLTASVAGASIIPGMSDSIDTLLFTVAKQLSTMQQHSPNQISWQQPR</sequence>
<protein>
    <recommendedName>
        <fullName evidence="1">diguanylate cyclase</fullName>
        <ecNumber evidence="1">2.7.7.65</ecNumber>
    </recommendedName>
</protein>
<dbReference type="AlphaFoldDB" id="A0AA48HDZ2"/>
<feature type="domain" description="Response regulatory" evidence="4">
    <location>
        <begin position="7"/>
        <end position="122"/>
    </location>
</feature>
<feature type="modified residue" description="4-aspartylphosphate" evidence="3">
    <location>
        <position position="55"/>
    </location>
</feature>
<dbReference type="GO" id="GO:0052621">
    <property type="term" value="F:diguanylate cyclase activity"/>
    <property type="evidence" value="ECO:0007669"/>
    <property type="project" value="UniProtKB-EC"/>
</dbReference>
<evidence type="ECO:0000313" key="6">
    <source>
        <dbReference type="EMBL" id="BDX04566.1"/>
    </source>
</evidence>
<dbReference type="KEGG" id="pmaw:MACH26_00870"/>
<evidence type="ECO:0000256" key="3">
    <source>
        <dbReference type="PROSITE-ProRule" id="PRU00169"/>
    </source>
</evidence>
<dbReference type="RefSeq" id="WP_338290348.1">
    <property type="nucleotide sequence ID" value="NZ_AP027272.1"/>
</dbReference>
<evidence type="ECO:0000256" key="1">
    <source>
        <dbReference type="ARBA" id="ARBA00012528"/>
    </source>
</evidence>
<accession>A0AA48HDZ2</accession>
<dbReference type="PROSITE" id="PS50887">
    <property type="entry name" value="GGDEF"/>
    <property type="match status" value="1"/>
</dbReference>
<dbReference type="Pfam" id="PF00990">
    <property type="entry name" value="GGDEF"/>
    <property type="match status" value="1"/>
</dbReference>
<evidence type="ECO:0000313" key="7">
    <source>
        <dbReference type="Proteomes" id="UP001333710"/>
    </source>
</evidence>
<dbReference type="InterPro" id="IPR050469">
    <property type="entry name" value="Diguanylate_Cyclase"/>
</dbReference>
<dbReference type="SUPFAM" id="SSF52172">
    <property type="entry name" value="CheY-like"/>
    <property type="match status" value="1"/>
</dbReference>
<dbReference type="GO" id="GO:0043709">
    <property type="term" value="P:cell adhesion involved in single-species biofilm formation"/>
    <property type="evidence" value="ECO:0007669"/>
    <property type="project" value="TreeGrafter"/>
</dbReference>
<comment type="catalytic activity">
    <reaction evidence="2">
        <text>2 GTP = 3',3'-c-di-GMP + 2 diphosphate</text>
        <dbReference type="Rhea" id="RHEA:24898"/>
        <dbReference type="ChEBI" id="CHEBI:33019"/>
        <dbReference type="ChEBI" id="CHEBI:37565"/>
        <dbReference type="ChEBI" id="CHEBI:58805"/>
        <dbReference type="EC" id="2.7.7.65"/>
    </reaction>
</comment>
<keyword evidence="3" id="KW-0597">Phosphoprotein</keyword>
<dbReference type="InterPro" id="IPR001789">
    <property type="entry name" value="Sig_transdc_resp-reg_receiver"/>
</dbReference>
<dbReference type="Pfam" id="PF00072">
    <property type="entry name" value="Response_reg"/>
    <property type="match status" value="1"/>
</dbReference>
<dbReference type="SMART" id="SM00267">
    <property type="entry name" value="GGDEF"/>
    <property type="match status" value="1"/>
</dbReference>
<dbReference type="Gene3D" id="3.40.50.2300">
    <property type="match status" value="1"/>
</dbReference>
<gene>
    <name evidence="6" type="ORF">MACH26_00870</name>
</gene>
<dbReference type="SMART" id="SM00448">
    <property type="entry name" value="REC"/>
    <property type="match status" value="1"/>
</dbReference>
<dbReference type="Proteomes" id="UP001333710">
    <property type="component" value="Chromosome"/>
</dbReference>
<evidence type="ECO:0000259" key="5">
    <source>
        <dbReference type="PROSITE" id="PS50887"/>
    </source>
</evidence>